<gene>
    <name evidence="2" type="ORF">PVAP13_2NG061446</name>
</gene>
<feature type="compositionally biased region" description="Polar residues" evidence="1">
    <location>
        <begin position="71"/>
        <end position="84"/>
    </location>
</feature>
<evidence type="ECO:0000256" key="1">
    <source>
        <dbReference type="SAM" id="MobiDB-lite"/>
    </source>
</evidence>
<organism evidence="2 3">
    <name type="scientific">Panicum virgatum</name>
    <name type="common">Blackwell switchgrass</name>
    <dbReference type="NCBI Taxonomy" id="38727"/>
    <lineage>
        <taxon>Eukaryota</taxon>
        <taxon>Viridiplantae</taxon>
        <taxon>Streptophyta</taxon>
        <taxon>Embryophyta</taxon>
        <taxon>Tracheophyta</taxon>
        <taxon>Spermatophyta</taxon>
        <taxon>Magnoliopsida</taxon>
        <taxon>Liliopsida</taxon>
        <taxon>Poales</taxon>
        <taxon>Poaceae</taxon>
        <taxon>PACMAD clade</taxon>
        <taxon>Panicoideae</taxon>
        <taxon>Panicodae</taxon>
        <taxon>Paniceae</taxon>
        <taxon>Panicinae</taxon>
        <taxon>Panicum</taxon>
        <taxon>Panicum sect. Hiantes</taxon>
    </lineage>
</organism>
<feature type="compositionally biased region" description="Basic and acidic residues" evidence="1">
    <location>
        <begin position="52"/>
        <end position="65"/>
    </location>
</feature>
<accession>A0A8T0VET8</accession>
<evidence type="ECO:0000313" key="2">
    <source>
        <dbReference type="EMBL" id="KAG2632066.1"/>
    </source>
</evidence>
<proteinExistence type="predicted"/>
<feature type="compositionally biased region" description="Basic residues" evidence="1">
    <location>
        <begin position="31"/>
        <end position="41"/>
    </location>
</feature>
<dbReference type="Proteomes" id="UP000823388">
    <property type="component" value="Chromosome 2N"/>
</dbReference>
<keyword evidence="3" id="KW-1185">Reference proteome</keyword>
<feature type="region of interest" description="Disordered" evidence="1">
    <location>
        <begin position="1"/>
        <end position="84"/>
    </location>
</feature>
<name>A0A8T0VET8_PANVG</name>
<reference evidence="2" key="1">
    <citation type="submission" date="2020-05" db="EMBL/GenBank/DDBJ databases">
        <title>WGS assembly of Panicum virgatum.</title>
        <authorList>
            <person name="Lovell J.T."/>
            <person name="Jenkins J."/>
            <person name="Shu S."/>
            <person name="Juenger T.E."/>
            <person name="Schmutz J."/>
        </authorList>
    </citation>
    <scope>NUCLEOTIDE SEQUENCE</scope>
    <source>
        <strain evidence="2">AP13</strain>
    </source>
</reference>
<evidence type="ECO:0000313" key="3">
    <source>
        <dbReference type="Proteomes" id="UP000823388"/>
    </source>
</evidence>
<comment type="caution">
    <text evidence="2">The sequence shown here is derived from an EMBL/GenBank/DDBJ whole genome shotgun (WGS) entry which is preliminary data.</text>
</comment>
<dbReference type="EMBL" id="CM029040">
    <property type="protein sequence ID" value="KAG2632066.1"/>
    <property type="molecule type" value="Genomic_DNA"/>
</dbReference>
<dbReference type="AlphaFoldDB" id="A0A8T0VET8"/>
<sequence>MCRGWGSNPGGSQEGRREGSQGDHVRLCLHLPRRRRLHPHHAGGDLVNLADAKQRPRSESREPGKKPWRLVSSSEVPQKCCTST</sequence>
<feature type="compositionally biased region" description="Basic and acidic residues" evidence="1">
    <location>
        <begin position="14"/>
        <end position="26"/>
    </location>
</feature>
<protein>
    <submittedName>
        <fullName evidence="2">Uncharacterized protein</fullName>
    </submittedName>
</protein>